<dbReference type="Pfam" id="PF04452">
    <property type="entry name" value="Methyltrans_RNA"/>
    <property type="match status" value="1"/>
</dbReference>
<dbReference type="GO" id="GO:0005737">
    <property type="term" value="C:cytoplasm"/>
    <property type="evidence" value="ECO:0007669"/>
    <property type="project" value="UniProtKB-SubCell"/>
</dbReference>
<name>A0A841GMV6_9BACT</name>
<keyword evidence="13" id="KW-1185">Reference proteome</keyword>
<accession>A0A841GMV6</accession>
<evidence type="ECO:0000256" key="4">
    <source>
        <dbReference type="ARBA" id="ARBA00022552"/>
    </source>
</evidence>
<dbReference type="SUPFAM" id="SSF75217">
    <property type="entry name" value="alpha/beta knot"/>
    <property type="match status" value="1"/>
</dbReference>
<reference evidence="12 13" key="1">
    <citation type="submission" date="2020-08" db="EMBL/GenBank/DDBJ databases">
        <title>Genomic Encyclopedia of Type Strains, Phase IV (KMG-IV): sequencing the most valuable type-strain genomes for metagenomic binning, comparative biology and taxonomic classification.</title>
        <authorList>
            <person name="Goeker M."/>
        </authorList>
    </citation>
    <scope>NUCLEOTIDE SEQUENCE [LARGE SCALE GENOMIC DNA]</scope>
    <source>
        <strain evidence="12 13">DSM 13481</strain>
    </source>
</reference>
<dbReference type="PANTHER" id="PTHR30027">
    <property type="entry name" value="RIBOSOMAL RNA SMALL SUBUNIT METHYLTRANSFERASE E"/>
    <property type="match status" value="1"/>
</dbReference>
<proteinExistence type="inferred from homology"/>
<feature type="domain" description="Ribosomal RNA small subunit methyltransferase E methyltransferase" evidence="11">
    <location>
        <begin position="78"/>
        <end position="222"/>
    </location>
</feature>
<dbReference type="PIRSF" id="PIRSF015601">
    <property type="entry name" value="MTase_slr0722"/>
    <property type="match status" value="1"/>
</dbReference>
<organism evidence="12 13">
    <name type="scientific">Thermosipho japonicus</name>
    <dbReference type="NCBI Taxonomy" id="90323"/>
    <lineage>
        <taxon>Bacteria</taxon>
        <taxon>Thermotogati</taxon>
        <taxon>Thermotogota</taxon>
        <taxon>Thermotogae</taxon>
        <taxon>Thermotogales</taxon>
        <taxon>Fervidobacteriaceae</taxon>
        <taxon>Thermosipho</taxon>
    </lineage>
</organism>
<dbReference type="Gene3D" id="2.40.240.20">
    <property type="entry name" value="Hypothetical PUA domain-like, domain 1"/>
    <property type="match status" value="1"/>
</dbReference>
<comment type="similarity">
    <text evidence="2 10">Belongs to the RNA methyltransferase RsmE family.</text>
</comment>
<dbReference type="InterPro" id="IPR006700">
    <property type="entry name" value="RsmE"/>
</dbReference>
<evidence type="ECO:0000256" key="1">
    <source>
        <dbReference type="ARBA" id="ARBA00004496"/>
    </source>
</evidence>
<evidence type="ECO:0000256" key="3">
    <source>
        <dbReference type="ARBA" id="ARBA00022490"/>
    </source>
</evidence>
<evidence type="ECO:0000256" key="9">
    <source>
        <dbReference type="ARBA" id="ARBA00047944"/>
    </source>
</evidence>
<gene>
    <name evidence="12" type="ORF">HNP65_000932</name>
</gene>
<dbReference type="EMBL" id="JACHEX010000002">
    <property type="protein sequence ID" value="MBB6062494.1"/>
    <property type="molecule type" value="Genomic_DNA"/>
</dbReference>
<evidence type="ECO:0000313" key="12">
    <source>
        <dbReference type="EMBL" id="MBB6062494.1"/>
    </source>
</evidence>
<evidence type="ECO:0000256" key="6">
    <source>
        <dbReference type="ARBA" id="ARBA00022679"/>
    </source>
</evidence>
<evidence type="ECO:0000259" key="11">
    <source>
        <dbReference type="Pfam" id="PF04452"/>
    </source>
</evidence>
<keyword evidence="7 10" id="KW-0949">S-adenosyl-L-methionine</keyword>
<comment type="subcellular location">
    <subcellularLocation>
        <location evidence="1 10">Cytoplasm</location>
    </subcellularLocation>
</comment>
<keyword evidence="6 10" id="KW-0808">Transferase</keyword>
<dbReference type="EC" id="2.1.1.193" evidence="10"/>
<dbReference type="PANTHER" id="PTHR30027:SF3">
    <property type="entry name" value="16S RRNA (URACIL(1498)-N(3))-METHYLTRANSFERASE"/>
    <property type="match status" value="1"/>
</dbReference>
<dbReference type="InterPro" id="IPR029028">
    <property type="entry name" value="Alpha/beta_knot_MTases"/>
</dbReference>
<dbReference type="GO" id="GO:0070475">
    <property type="term" value="P:rRNA base methylation"/>
    <property type="evidence" value="ECO:0007669"/>
    <property type="project" value="TreeGrafter"/>
</dbReference>
<keyword evidence="4 10" id="KW-0698">rRNA processing</keyword>
<comment type="function">
    <text evidence="8 10">Specifically methylates the N3 position of the uracil ring of uridine 1498 (m3U1498) in 16S rRNA. Acts on the fully assembled 30S ribosomal subunit.</text>
</comment>
<evidence type="ECO:0000256" key="8">
    <source>
        <dbReference type="ARBA" id="ARBA00025699"/>
    </source>
</evidence>
<dbReference type="SUPFAM" id="SSF88697">
    <property type="entry name" value="PUA domain-like"/>
    <property type="match status" value="1"/>
</dbReference>
<sequence>MIKLPNLFFGIKEDKYLIFDEHETVHFKTVRKKESDIIECTDGKGYYYKVKITQIGKKKSFGEILESKYIENNEKTILNLFAPASRWERLRWLIEKSVELGVDNIYITKTAFSNRDYKDKVEKINMVIRDSAKQCVRFHFPNVDFINFKNIQNYATKNTYFLDFNGQKLPANIASDVSIIVGPEGGFSKEELDFLSSNFNAIRLGNKILRFETAAFVALSYFAIALNKI</sequence>
<dbReference type="NCBIfam" id="NF008704">
    <property type="entry name" value="PRK11713.6-3"/>
    <property type="match status" value="1"/>
</dbReference>
<dbReference type="InterPro" id="IPR015947">
    <property type="entry name" value="PUA-like_sf"/>
</dbReference>
<dbReference type="Gene3D" id="3.40.1280.10">
    <property type="match status" value="1"/>
</dbReference>
<evidence type="ECO:0000256" key="7">
    <source>
        <dbReference type="ARBA" id="ARBA00022691"/>
    </source>
</evidence>
<comment type="catalytic activity">
    <reaction evidence="9 10">
        <text>uridine(1498) in 16S rRNA + S-adenosyl-L-methionine = N(3)-methyluridine(1498) in 16S rRNA + S-adenosyl-L-homocysteine + H(+)</text>
        <dbReference type="Rhea" id="RHEA:42920"/>
        <dbReference type="Rhea" id="RHEA-COMP:10283"/>
        <dbReference type="Rhea" id="RHEA-COMP:10284"/>
        <dbReference type="ChEBI" id="CHEBI:15378"/>
        <dbReference type="ChEBI" id="CHEBI:57856"/>
        <dbReference type="ChEBI" id="CHEBI:59789"/>
        <dbReference type="ChEBI" id="CHEBI:65315"/>
        <dbReference type="ChEBI" id="CHEBI:74502"/>
        <dbReference type="EC" id="2.1.1.193"/>
    </reaction>
</comment>
<evidence type="ECO:0000256" key="5">
    <source>
        <dbReference type="ARBA" id="ARBA00022603"/>
    </source>
</evidence>
<dbReference type="NCBIfam" id="TIGR00046">
    <property type="entry name" value="RsmE family RNA methyltransferase"/>
    <property type="match status" value="1"/>
</dbReference>
<keyword evidence="5 10" id="KW-0489">Methyltransferase</keyword>
<dbReference type="CDD" id="cd18084">
    <property type="entry name" value="RsmE-like"/>
    <property type="match status" value="1"/>
</dbReference>
<evidence type="ECO:0000256" key="2">
    <source>
        <dbReference type="ARBA" id="ARBA00005528"/>
    </source>
</evidence>
<dbReference type="Proteomes" id="UP000555828">
    <property type="component" value="Unassembled WGS sequence"/>
</dbReference>
<dbReference type="AlphaFoldDB" id="A0A841GMV6"/>
<dbReference type="InterPro" id="IPR029026">
    <property type="entry name" value="tRNA_m1G_MTases_N"/>
</dbReference>
<evidence type="ECO:0000313" key="13">
    <source>
        <dbReference type="Proteomes" id="UP000555828"/>
    </source>
</evidence>
<comment type="caution">
    <text evidence="12">The sequence shown here is derived from an EMBL/GenBank/DDBJ whole genome shotgun (WGS) entry which is preliminary data.</text>
</comment>
<dbReference type="RefSeq" id="WP_343043465.1">
    <property type="nucleotide sequence ID" value="NZ_JACHEX010000002.1"/>
</dbReference>
<keyword evidence="3 10" id="KW-0963">Cytoplasm</keyword>
<dbReference type="InterPro" id="IPR046886">
    <property type="entry name" value="RsmE_MTase_dom"/>
</dbReference>
<protein>
    <recommendedName>
        <fullName evidence="10">Ribosomal RNA small subunit methyltransferase E</fullName>
        <ecNumber evidence="10">2.1.1.193</ecNumber>
    </recommendedName>
</protein>
<dbReference type="GO" id="GO:0070042">
    <property type="term" value="F:rRNA (uridine-N3-)-methyltransferase activity"/>
    <property type="evidence" value="ECO:0007669"/>
    <property type="project" value="TreeGrafter"/>
</dbReference>
<evidence type="ECO:0000256" key="10">
    <source>
        <dbReference type="PIRNR" id="PIRNR015601"/>
    </source>
</evidence>